<gene>
    <name evidence="3" type="ORF">HBH26_08605</name>
</gene>
<dbReference type="PROSITE" id="PS50164">
    <property type="entry name" value="GIY_YIG"/>
    <property type="match status" value="1"/>
</dbReference>
<organism evidence="3 4">
    <name type="scientific">Sphingomonas corticis</name>
    <dbReference type="NCBI Taxonomy" id="2722791"/>
    <lineage>
        <taxon>Bacteria</taxon>
        <taxon>Pseudomonadati</taxon>
        <taxon>Pseudomonadota</taxon>
        <taxon>Alphaproteobacteria</taxon>
        <taxon>Sphingomonadales</taxon>
        <taxon>Sphingomonadaceae</taxon>
        <taxon>Sphingomonas</taxon>
    </lineage>
</organism>
<dbReference type="EMBL" id="JAAVJH010000004">
    <property type="protein sequence ID" value="NJR78644.1"/>
    <property type="molecule type" value="Genomic_DNA"/>
</dbReference>
<evidence type="ECO:0000259" key="2">
    <source>
        <dbReference type="PROSITE" id="PS50164"/>
    </source>
</evidence>
<reference evidence="3 4" key="1">
    <citation type="submission" date="2020-03" db="EMBL/GenBank/DDBJ databases">
        <authorList>
            <person name="Wang L."/>
            <person name="He N."/>
            <person name="Li Y."/>
            <person name="Fang Y."/>
            <person name="Zhang F."/>
        </authorList>
    </citation>
    <scope>NUCLEOTIDE SEQUENCE [LARGE SCALE GENOMIC DNA]</scope>
    <source>
        <strain evidence="3 4">36D10-4-7</strain>
    </source>
</reference>
<dbReference type="Proteomes" id="UP000732399">
    <property type="component" value="Unassembled WGS sequence"/>
</dbReference>
<comment type="caution">
    <text evidence="3">The sequence shown here is derived from an EMBL/GenBank/DDBJ whole genome shotgun (WGS) entry which is preliminary data.</text>
</comment>
<evidence type="ECO:0000313" key="4">
    <source>
        <dbReference type="Proteomes" id="UP000732399"/>
    </source>
</evidence>
<dbReference type="PANTHER" id="PTHR34477">
    <property type="entry name" value="UPF0213 PROTEIN YHBQ"/>
    <property type="match status" value="1"/>
</dbReference>
<dbReference type="InterPro" id="IPR035901">
    <property type="entry name" value="GIY-YIG_endonuc_sf"/>
</dbReference>
<evidence type="ECO:0000313" key="3">
    <source>
        <dbReference type="EMBL" id="NJR78644.1"/>
    </source>
</evidence>
<evidence type="ECO:0000256" key="1">
    <source>
        <dbReference type="ARBA" id="ARBA00007435"/>
    </source>
</evidence>
<keyword evidence="4" id="KW-1185">Reference proteome</keyword>
<dbReference type="Pfam" id="PF01541">
    <property type="entry name" value="GIY-YIG"/>
    <property type="match status" value="1"/>
</dbReference>
<dbReference type="PANTHER" id="PTHR34477:SF5">
    <property type="entry name" value="BSL5627 PROTEIN"/>
    <property type="match status" value="1"/>
</dbReference>
<dbReference type="InterPro" id="IPR000305">
    <property type="entry name" value="GIY-YIG_endonuc"/>
</dbReference>
<proteinExistence type="inferred from homology"/>
<protein>
    <submittedName>
        <fullName evidence="3">GIY-YIG nuclease family protein</fullName>
    </submittedName>
</protein>
<dbReference type="Gene3D" id="3.40.1440.10">
    <property type="entry name" value="GIY-YIG endonuclease"/>
    <property type="match status" value="1"/>
</dbReference>
<sequence length="88" mass="10567">MANHRRGQTYLGVTSDLPRRAWQHRNGVIGGHSRNKSCTLLVWCEYFDDLQDARACEYRMKKWKRAWKLRLIEERNPDWRDLFADVCA</sequence>
<dbReference type="SUPFAM" id="SSF82771">
    <property type="entry name" value="GIY-YIG endonuclease"/>
    <property type="match status" value="1"/>
</dbReference>
<dbReference type="InterPro" id="IPR050190">
    <property type="entry name" value="UPF0213_domain"/>
</dbReference>
<feature type="domain" description="GIY-YIG" evidence="2">
    <location>
        <begin position="1"/>
        <end position="70"/>
    </location>
</feature>
<comment type="similarity">
    <text evidence="1">Belongs to the UPF0213 family.</text>
</comment>
<dbReference type="CDD" id="cd10448">
    <property type="entry name" value="GIY-YIG_unchar_3"/>
    <property type="match status" value="1"/>
</dbReference>
<name>A0ABX1CKX4_9SPHN</name>
<accession>A0ABX1CKX4</accession>